<sequence length="77" mass="8740">RLELSHQTTFKKGQKKEEQRVGDHLRVEGDGPGHKVDPADHLVYNADDIAVDHGEAYPWAGENGPHGRRPDYLVWLE</sequence>
<evidence type="ECO:0000313" key="3">
    <source>
        <dbReference type="Proteomes" id="UP000437017"/>
    </source>
</evidence>
<comment type="caution">
    <text evidence="2">The sequence shown here is derived from an EMBL/GenBank/DDBJ whole genome shotgun (WGS) entry which is preliminary data.</text>
</comment>
<feature type="compositionally biased region" description="Polar residues" evidence="1">
    <location>
        <begin position="1"/>
        <end position="11"/>
    </location>
</feature>
<reference evidence="2 3" key="1">
    <citation type="journal article" date="2019" name="PLoS ONE">
        <title>Genomic analyses reveal an absence of contemporary introgressive admixture between fin whales and blue whales, despite known hybrids.</title>
        <authorList>
            <person name="Westbury M.V."/>
            <person name="Petersen B."/>
            <person name="Lorenzen E.D."/>
        </authorList>
    </citation>
    <scope>NUCLEOTIDE SEQUENCE [LARGE SCALE GENOMIC DNA]</scope>
    <source>
        <strain evidence="2">FinWhale-01</strain>
    </source>
</reference>
<dbReference type="Proteomes" id="UP000437017">
    <property type="component" value="Unassembled WGS sequence"/>
</dbReference>
<name>A0A6A1Q283_BALPH</name>
<feature type="region of interest" description="Disordered" evidence="1">
    <location>
        <begin position="1"/>
        <end position="37"/>
    </location>
</feature>
<dbReference type="EMBL" id="SGJD01001361">
    <property type="protein sequence ID" value="KAB0400376.1"/>
    <property type="molecule type" value="Genomic_DNA"/>
</dbReference>
<proteinExistence type="predicted"/>
<protein>
    <submittedName>
        <fullName evidence="2">Uncharacterized protein</fullName>
    </submittedName>
</protein>
<dbReference type="AlphaFoldDB" id="A0A6A1Q283"/>
<gene>
    <name evidence="2" type="ORF">E2I00_019191</name>
</gene>
<accession>A0A6A1Q283</accession>
<feature type="non-terminal residue" evidence="2">
    <location>
        <position position="1"/>
    </location>
</feature>
<feature type="compositionally biased region" description="Basic and acidic residues" evidence="1">
    <location>
        <begin position="15"/>
        <end position="37"/>
    </location>
</feature>
<evidence type="ECO:0000256" key="1">
    <source>
        <dbReference type="SAM" id="MobiDB-lite"/>
    </source>
</evidence>
<keyword evidence="3" id="KW-1185">Reference proteome</keyword>
<evidence type="ECO:0000313" key="2">
    <source>
        <dbReference type="EMBL" id="KAB0400376.1"/>
    </source>
</evidence>
<organism evidence="2 3">
    <name type="scientific">Balaenoptera physalus</name>
    <name type="common">Fin whale</name>
    <name type="synonym">Balaena physalus</name>
    <dbReference type="NCBI Taxonomy" id="9770"/>
    <lineage>
        <taxon>Eukaryota</taxon>
        <taxon>Metazoa</taxon>
        <taxon>Chordata</taxon>
        <taxon>Craniata</taxon>
        <taxon>Vertebrata</taxon>
        <taxon>Euteleostomi</taxon>
        <taxon>Mammalia</taxon>
        <taxon>Eutheria</taxon>
        <taxon>Laurasiatheria</taxon>
        <taxon>Artiodactyla</taxon>
        <taxon>Whippomorpha</taxon>
        <taxon>Cetacea</taxon>
        <taxon>Mysticeti</taxon>
        <taxon>Balaenopteridae</taxon>
        <taxon>Balaenoptera</taxon>
    </lineage>
</organism>